<dbReference type="EMBL" id="JANEYF010005497">
    <property type="protein sequence ID" value="KAJ8928044.1"/>
    <property type="molecule type" value="Genomic_DNA"/>
</dbReference>
<dbReference type="AlphaFoldDB" id="A0AAV8WMV8"/>
<gene>
    <name evidence="2" type="ORF">NQ314_019456</name>
</gene>
<evidence type="ECO:0000313" key="2">
    <source>
        <dbReference type="EMBL" id="KAJ8928044.1"/>
    </source>
</evidence>
<dbReference type="Proteomes" id="UP001162156">
    <property type="component" value="Unassembled WGS sequence"/>
</dbReference>
<evidence type="ECO:0000256" key="1">
    <source>
        <dbReference type="SAM" id="MobiDB-lite"/>
    </source>
</evidence>
<proteinExistence type="predicted"/>
<reference evidence="2" key="1">
    <citation type="journal article" date="2023" name="Insect Mol. Biol.">
        <title>Genome sequencing provides insights into the evolution of gene families encoding plant cell wall-degrading enzymes in longhorned beetles.</title>
        <authorList>
            <person name="Shin N.R."/>
            <person name="Okamura Y."/>
            <person name="Kirsch R."/>
            <person name="Pauchet Y."/>
        </authorList>
    </citation>
    <scope>NUCLEOTIDE SEQUENCE</scope>
    <source>
        <strain evidence="2">RBIC_L_NR</strain>
    </source>
</reference>
<feature type="region of interest" description="Disordered" evidence="1">
    <location>
        <begin position="1"/>
        <end position="76"/>
    </location>
</feature>
<keyword evidence="3" id="KW-1185">Reference proteome</keyword>
<accession>A0AAV8WMV8</accession>
<name>A0AAV8WMV8_9CUCU</name>
<protein>
    <submittedName>
        <fullName evidence="2">Uncharacterized protein</fullName>
    </submittedName>
</protein>
<evidence type="ECO:0000313" key="3">
    <source>
        <dbReference type="Proteomes" id="UP001162156"/>
    </source>
</evidence>
<organism evidence="2 3">
    <name type="scientific">Rhamnusium bicolor</name>
    <dbReference type="NCBI Taxonomy" id="1586634"/>
    <lineage>
        <taxon>Eukaryota</taxon>
        <taxon>Metazoa</taxon>
        <taxon>Ecdysozoa</taxon>
        <taxon>Arthropoda</taxon>
        <taxon>Hexapoda</taxon>
        <taxon>Insecta</taxon>
        <taxon>Pterygota</taxon>
        <taxon>Neoptera</taxon>
        <taxon>Endopterygota</taxon>
        <taxon>Coleoptera</taxon>
        <taxon>Polyphaga</taxon>
        <taxon>Cucujiformia</taxon>
        <taxon>Chrysomeloidea</taxon>
        <taxon>Cerambycidae</taxon>
        <taxon>Lepturinae</taxon>
        <taxon>Rhagiini</taxon>
        <taxon>Rhamnusium</taxon>
    </lineage>
</organism>
<comment type="caution">
    <text evidence="2">The sequence shown here is derived from an EMBL/GenBank/DDBJ whole genome shotgun (WGS) entry which is preliminary data.</text>
</comment>
<sequence length="92" mass="9889">MGGSSWWSSKKTKGDESYPKQSAPVPALKPSAPHPEPAIKKETSHLQQSSNAKPPIGWNVDGTNQNSGWKSGYQAPGLYLGSKLKMINLNSP</sequence>